<dbReference type="InterPro" id="IPR036940">
    <property type="entry name" value="PI3/4_kinase_cat_sf"/>
</dbReference>
<dbReference type="FunFam" id="1.10.1070.11:FF:000016">
    <property type="entry name" value="PIK1p Phosphatidylinositol 4-kinase"/>
    <property type="match status" value="1"/>
</dbReference>
<evidence type="ECO:0000256" key="5">
    <source>
        <dbReference type="ARBA" id="ARBA00036767"/>
    </source>
</evidence>
<dbReference type="GO" id="GO:0046854">
    <property type="term" value="P:phosphatidylinositol phosphate biosynthetic process"/>
    <property type="evidence" value="ECO:0007669"/>
    <property type="project" value="InterPro"/>
</dbReference>
<accession>A0A1W0XCU4</accession>
<dbReference type="InterPro" id="IPR057754">
    <property type="entry name" value="PI4-kinase_beta/PIK1_cat"/>
</dbReference>
<dbReference type="GO" id="GO:0048015">
    <property type="term" value="P:phosphatidylinositol-mediated signaling"/>
    <property type="evidence" value="ECO:0007669"/>
    <property type="project" value="TreeGrafter"/>
</dbReference>
<evidence type="ECO:0000256" key="3">
    <source>
        <dbReference type="ARBA" id="ARBA00022679"/>
    </source>
</evidence>
<dbReference type="PROSITE" id="PS00915">
    <property type="entry name" value="PI3_4_KINASE_1"/>
    <property type="match status" value="1"/>
</dbReference>
<dbReference type="PANTHER" id="PTHR10048">
    <property type="entry name" value="PHOSPHATIDYLINOSITOL KINASE"/>
    <property type="match status" value="1"/>
</dbReference>
<evidence type="ECO:0000256" key="8">
    <source>
        <dbReference type="SAM" id="MobiDB-lite"/>
    </source>
</evidence>
<gene>
    <name evidence="10" type="ORF">BV898_00784</name>
</gene>
<feature type="region of interest" description="Disordered" evidence="8">
    <location>
        <begin position="87"/>
        <end position="115"/>
    </location>
</feature>
<dbReference type="SMART" id="SM00146">
    <property type="entry name" value="PI3Kc"/>
    <property type="match status" value="1"/>
</dbReference>
<organism evidence="10 11">
    <name type="scientific">Hypsibius exemplaris</name>
    <name type="common">Freshwater tardigrade</name>
    <dbReference type="NCBI Taxonomy" id="2072580"/>
    <lineage>
        <taxon>Eukaryota</taxon>
        <taxon>Metazoa</taxon>
        <taxon>Ecdysozoa</taxon>
        <taxon>Tardigrada</taxon>
        <taxon>Eutardigrada</taxon>
        <taxon>Parachela</taxon>
        <taxon>Hypsibioidea</taxon>
        <taxon>Hypsibiidae</taxon>
        <taxon>Hypsibius</taxon>
    </lineage>
</organism>
<dbReference type="Gene3D" id="3.30.1010.10">
    <property type="entry name" value="Phosphatidylinositol 3-kinase Catalytic Subunit, Chain A, domain 4"/>
    <property type="match status" value="1"/>
</dbReference>
<dbReference type="AlphaFoldDB" id="A0A1W0XCU4"/>
<dbReference type="EC" id="2.7.1.67" evidence="2"/>
<keyword evidence="3" id="KW-0808">Transferase</keyword>
<protein>
    <recommendedName>
        <fullName evidence="7">Phosphatidylinositol 4-kinase beta</fullName>
        <ecNumber evidence="2">2.7.1.67</ecNumber>
    </recommendedName>
</protein>
<dbReference type="OrthoDB" id="10264149at2759"/>
<dbReference type="CDD" id="cd05168">
    <property type="entry name" value="PI4Kc_III_beta"/>
    <property type="match status" value="1"/>
</dbReference>
<dbReference type="InterPro" id="IPR049160">
    <property type="entry name" value="PI4KB-PIK1_PIK"/>
</dbReference>
<feature type="region of interest" description="Disordered" evidence="8">
    <location>
        <begin position="527"/>
        <end position="552"/>
    </location>
</feature>
<dbReference type="GO" id="GO:0004430">
    <property type="term" value="F:1-phosphatidylinositol 4-kinase activity"/>
    <property type="evidence" value="ECO:0007669"/>
    <property type="project" value="UniProtKB-EC"/>
</dbReference>
<evidence type="ECO:0000313" key="10">
    <source>
        <dbReference type="EMBL" id="OQV25091.1"/>
    </source>
</evidence>
<keyword evidence="11" id="KW-1185">Reference proteome</keyword>
<keyword evidence="4" id="KW-0418">Kinase</keyword>
<dbReference type="Gene3D" id="1.10.1070.11">
    <property type="entry name" value="Phosphatidylinositol 3-/4-kinase, catalytic domain"/>
    <property type="match status" value="1"/>
</dbReference>
<evidence type="ECO:0000256" key="6">
    <source>
        <dbReference type="ARBA" id="ARBA00037860"/>
    </source>
</evidence>
<dbReference type="GO" id="GO:0030867">
    <property type="term" value="C:rough endoplasmic reticulum membrane"/>
    <property type="evidence" value="ECO:0007669"/>
    <property type="project" value="UniProtKB-SubCell"/>
</dbReference>
<dbReference type="Pfam" id="PF00454">
    <property type="entry name" value="PI3_PI4_kinase"/>
    <property type="match status" value="1"/>
</dbReference>
<dbReference type="InterPro" id="IPR011009">
    <property type="entry name" value="Kinase-like_dom_sf"/>
</dbReference>
<feature type="compositionally biased region" description="Polar residues" evidence="8">
    <location>
        <begin position="357"/>
        <end position="367"/>
    </location>
</feature>
<feature type="region of interest" description="Disordered" evidence="8">
    <location>
        <begin position="331"/>
        <end position="377"/>
    </location>
</feature>
<dbReference type="SUPFAM" id="SSF56112">
    <property type="entry name" value="Protein kinase-like (PK-like)"/>
    <property type="match status" value="1"/>
</dbReference>
<evidence type="ECO:0000259" key="9">
    <source>
        <dbReference type="PROSITE" id="PS50290"/>
    </source>
</evidence>
<dbReference type="InterPro" id="IPR018936">
    <property type="entry name" value="PI3/4_kinase_CS"/>
</dbReference>
<comment type="caution">
    <text evidence="10">The sequence shown here is derived from an EMBL/GenBank/DDBJ whole genome shotgun (WGS) entry which is preliminary data.</text>
</comment>
<reference evidence="11" key="1">
    <citation type="submission" date="2017-01" db="EMBL/GenBank/DDBJ databases">
        <title>Comparative genomics of anhydrobiosis in the tardigrade Hypsibius dujardini.</title>
        <authorList>
            <person name="Yoshida Y."/>
            <person name="Koutsovoulos G."/>
            <person name="Laetsch D."/>
            <person name="Stevens L."/>
            <person name="Kumar S."/>
            <person name="Horikawa D."/>
            <person name="Ishino K."/>
            <person name="Komine S."/>
            <person name="Tomita M."/>
            <person name="Blaxter M."/>
            <person name="Arakawa K."/>
        </authorList>
    </citation>
    <scope>NUCLEOTIDE SEQUENCE [LARGE SCALE GENOMIC DNA]</scope>
    <source>
        <strain evidence="11">Z151</strain>
    </source>
</reference>
<evidence type="ECO:0000256" key="1">
    <source>
        <dbReference type="ARBA" id="ARBA00004450"/>
    </source>
</evidence>
<sequence>MEESECKRFKANTEPANFHGAGVGECSSSTNQAPYPRLGEGHEQELTTLFDNVASVSDDNTQFTSTSVAALPLQRVITSSFKHPSMLRTISDKLPQNGNRKPTHRRTNSSQSVNSIGWHSSFDESAEFDADMPDKAVSVPDSLDLGCVSLKLPNGEMPEEEGGLGRRDADNFVVPATPPPLISANTQEHTNWLLRFFQSELFDASLAVHYLYRSKSKDTGVQQYLGNRLFTLNPDDVDFYLPQLLNLCIDTRDLSDYLLPYLKYRCELSPDLALRSAWLIDAYTQDGWMRGRKVRKTPAAKFREAILAESFGNNRLVKLPTQPALAAMKSLRDNESTGPPLTPPSVVKKAHQRSKSDVTGVSSSAPPATTAGKDAPIKSTIGDLTSAKAFHSGCTCFESSVNVMHELRGEPTVCTCQAPRLTPEMEFVKALIKIGKNLTRSPKDGRTVRLTADLGVMNINLPARVWLPLYCSTPHHVVRIPPHAAAVLNSKDKAPFLIFVEVLMIEDVFASPVASKIQDNVMRQTKSEENITDVSPCDEGISSNKSDEDGECWSQEDDEILNQFPVHDTNRPFNGETTSVWSQESMASLESREMTISAGDVVRRLNQSLVADFSSFKPDHEDPSAAAMKEPWEIKQSRIRRNSPYGHLPNWRLLAVIVKCGDDLRQEQLAHQMLQLLQKIWETEKLKLWLRPCNILVTGKDQGMIEPIINAVSLHQIKKQSQLPLLQYFIREYGGQTTEEFFKAQLNFVHSLAAYCLVSYLLQVKDRHNGNILLDAQGHLIHIDFGFILSQSPRSLGFENSQFKLTPDFVDVLGGAGSDMFEYYKLEMLKGLIATRKHCDKIISLFEVMQNADLPCFKNGGSSVVNGLKQRLHAYSTEESLQQMVDAMVASSMASLTTKLYDDFQYYSNGIM</sequence>
<dbReference type="InterPro" id="IPR000403">
    <property type="entry name" value="PI3/4_kinase_cat_dom"/>
</dbReference>
<dbReference type="PROSITE" id="PS00916">
    <property type="entry name" value="PI3_4_KINASE_2"/>
    <property type="match status" value="1"/>
</dbReference>
<dbReference type="PROSITE" id="PS50290">
    <property type="entry name" value="PI3_4_KINASE_3"/>
    <property type="match status" value="1"/>
</dbReference>
<comment type="catalytic activity">
    <reaction evidence="5">
        <text>a 1,2-diacyl-sn-glycero-3-phospho-(1D-myo-inositol) + ATP = a 1,2-diacyl-sn-glycero-3-phospho-(1D-myo-inositol 4-phosphate) + ADP + H(+)</text>
        <dbReference type="Rhea" id="RHEA:19877"/>
        <dbReference type="ChEBI" id="CHEBI:15378"/>
        <dbReference type="ChEBI" id="CHEBI:30616"/>
        <dbReference type="ChEBI" id="CHEBI:57880"/>
        <dbReference type="ChEBI" id="CHEBI:58178"/>
        <dbReference type="ChEBI" id="CHEBI:456216"/>
        <dbReference type="EC" id="2.7.1.67"/>
    </reaction>
    <physiologicalReaction direction="left-to-right" evidence="5">
        <dbReference type="Rhea" id="RHEA:19878"/>
    </physiologicalReaction>
</comment>
<feature type="region of interest" description="Disordered" evidence="8">
    <location>
        <begin position="1"/>
        <end position="38"/>
    </location>
</feature>
<comment type="subcellular location">
    <subcellularLocation>
        <location evidence="1">Mitochondrion outer membrane</location>
        <topology evidence="1">Peripheral membrane protein</topology>
    </subcellularLocation>
    <subcellularLocation>
        <location evidence="6">Rough endoplasmic reticulum membrane</location>
        <topology evidence="6">Peripheral membrane protein</topology>
    </subcellularLocation>
</comment>
<dbReference type="PANTHER" id="PTHR10048:SF22">
    <property type="entry name" value="PHOSPHATIDYLINOSITOL 4-KINASE BETA"/>
    <property type="match status" value="1"/>
</dbReference>
<name>A0A1W0XCU4_HYPEX</name>
<evidence type="ECO:0000313" key="11">
    <source>
        <dbReference type="Proteomes" id="UP000192578"/>
    </source>
</evidence>
<dbReference type="Pfam" id="PF21245">
    <property type="entry name" value="PI4KB-PIK1_PIK"/>
    <property type="match status" value="1"/>
</dbReference>
<evidence type="ECO:0000256" key="4">
    <source>
        <dbReference type="ARBA" id="ARBA00022777"/>
    </source>
</evidence>
<proteinExistence type="predicted"/>
<dbReference type="EMBL" id="MTYJ01000003">
    <property type="protein sequence ID" value="OQV25091.1"/>
    <property type="molecule type" value="Genomic_DNA"/>
</dbReference>
<evidence type="ECO:0000256" key="7">
    <source>
        <dbReference type="ARBA" id="ARBA00039877"/>
    </source>
</evidence>
<dbReference type="GO" id="GO:0005741">
    <property type="term" value="C:mitochondrial outer membrane"/>
    <property type="evidence" value="ECO:0007669"/>
    <property type="project" value="UniProtKB-SubCell"/>
</dbReference>
<feature type="domain" description="PI3K/PI4K catalytic" evidence="9">
    <location>
        <begin position="630"/>
        <end position="897"/>
    </location>
</feature>
<dbReference type="InterPro" id="IPR015433">
    <property type="entry name" value="PI3/4_kinase"/>
</dbReference>
<evidence type="ECO:0000256" key="2">
    <source>
        <dbReference type="ARBA" id="ARBA00012169"/>
    </source>
</evidence>
<dbReference type="Proteomes" id="UP000192578">
    <property type="component" value="Unassembled WGS sequence"/>
</dbReference>